<comment type="similarity">
    <text evidence="10">Belongs to the methyl-accepting chemotaxis (MCP) protein family.</text>
</comment>
<feature type="domain" description="HAMP" evidence="15">
    <location>
        <begin position="323"/>
        <end position="377"/>
    </location>
</feature>
<keyword evidence="2" id="KW-1003">Cell membrane</keyword>
<feature type="domain" description="T-SNARE coiled-coil homology" evidence="14">
    <location>
        <begin position="569"/>
        <end position="631"/>
    </location>
</feature>
<dbReference type="InterPro" id="IPR000727">
    <property type="entry name" value="T_SNARE_dom"/>
</dbReference>
<keyword evidence="4" id="KW-0145">Chemotaxis</keyword>
<dbReference type="CDD" id="cd11386">
    <property type="entry name" value="MCP_signal"/>
    <property type="match status" value="1"/>
</dbReference>
<protein>
    <submittedName>
        <fullName evidence="16">HAMP domain-containing protein</fullName>
    </submittedName>
</protein>
<comment type="subcellular location">
    <subcellularLocation>
        <location evidence="1">Cell inner membrane</location>
        <topology evidence="1">Multi-pass membrane protein</topology>
    </subcellularLocation>
</comment>
<dbReference type="Gene3D" id="1.10.287.950">
    <property type="entry name" value="Methyl-accepting chemotaxis protein"/>
    <property type="match status" value="1"/>
</dbReference>
<evidence type="ECO:0000259" key="14">
    <source>
        <dbReference type="PROSITE" id="PS50192"/>
    </source>
</evidence>
<dbReference type="Pfam" id="PF00672">
    <property type="entry name" value="HAMP"/>
    <property type="match status" value="1"/>
</dbReference>
<evidence type="ECO:0000256" key="1">
    <source>
        <dbReference type="ARBA" id="ARBA00004429"/>
    </source>
</evidence>
<dbReference type="InterPro" id="IPR004089">
    <property type="entry name" value="MCPsignal_dom"/>
</dbReference>
<evidence type="ECO:0000256" key="7">
    <source>
        <dbReference type="ARBA" id="ARBA00022989"/>
    </source>
</evidence>
<dbReference type="PROSITE" id="PS50111">
    <property type="entry name" value="CHEMOTAXIS_TRANSDUC_2"/>
    <property type="match status" value="1"/>
</dbReference>
<evidence type="ECO:0000256" key="5">
    <source>
        <dbReference type="ARBA" id="ARBA00022519"/>
    </source>
</evidence>
<evidence type="ECO:0000256" key="12">
    <source>
        <dbReference type="SAM" id="Phobius"/>
    </source>
</evidence>
<dbReference type="Gene3D" id="3.30.450.20">
    <property type="entry name" value="PAS domain"/>
    <property type="match status" value="2"/>
</dbReference>
<dbReference type="PROSITE" id="PS50885">
    <property type="entry name" value="HAMP"/>
    <property type="match status" value="1"/>
</dbReference>
<dbReference type="AlphaFoldDB" id="A0A6I4KS25"/>
<keyword evidence="7 12" id="KW-1133">Transmembrane helix</keyword>
<dbReference type="GO" id="GO:0005886">
    <property type="term" value="C:plasma membrane"/>
    <property type="evidence" value="ECO:0007669"/>
    <property type="project" value="UniProtKB-SubCell"/>
</dbReference>
<comment type="caution">
    <text evidence="16">The sequence shown here is derived from an EMBL/GenBank/DDBJ whole genome shotgun (WGS) entry which is preliminary data.</text>
</comment>
<feature type="domain" description="Methyl-accepting transducer" evidence="13">
    <location>
        <begin position="382"/>
        <end position="618"/>
    </location>
</feature>
<proteinExistence type="inferred from homology"/>
<evidence type="ECO:0000259" key="15">
    <source>
        <dbReference type="PROSITE" id="PS50885"/>
    </source>
</evidence>
<evidence type="ECO:0000256" key="11">
    <source>
        <dbReference type="PROSITE-ProRule" id="PRU00284"/>
    </source>
</evidence>
<dbReference type="CDD" id="cd06225">
    <property type="entry name" value="HAMP"/>
    <property type="match status" value="1"/>
</dbReference>
<keyword evidence="3" id="KW-0488">Methylation</keyword>
<evidence type="ECO:0000313" key="17">
    <source>
        <dbReference type="Proteomes" id="UP000429555"/>
    </source>
</evidence>
<keyword evidence="17" id="KW-1185">Reference proteome</keyword>
<feature type="transmembrane region" description="Helical" evidence="12">
    <location>
        <begin position="299"/>
        <end position="322"/>
    </location>
</feature>
<dbReference type="PROSITE" id="PS50192">
    <property type="entry name" value="T_SNARE"/>
    <property type="match status" value="1"/>
</dbReference>
<evidence type="ECO:0000313" key="16">
    <source>
        <dbReference type="EMBL" id="MVW74461.1"/>
    </source>
</evidence>
<evidence type="ECO:0000256" key="3">
    <source>
        <dbReference type="ARBA" id="ARBA00022481"/>
    </source>
</evidence>
<dbReference type="InterPro" id="IPR003660">
    <property type="entry name" value="HAMP_dom"/>
</dbReference>
<dbReference type="SMART" id="SM00283">
    <property type="entry name" value="MA"/>
    <property type="match status" value="1"/>
</dbReference>
<dbReference type="SUPFAM" id="SSF58104">
    <property type="entry name" value="Methyl-accepting chemotaxis protein (MCP) signaling domain"/>
    <property type="match status" value="1"/>
</dbReference>
<keyword evidence="6 12" id="KW-0812">Transmembrane</keyword>
<organism evidence="16 17">
    <name type="scientific">Pseudomonas xionganensis</name>
    <dbReference type="NCBI Taxonomy" id="2654845"/>
    <lineage>
        <taxon>Bacteria</taxon>
        <taxon>Pseudomonadati</taxon>
        <taxon>Pseudomonadota</taxon>
        <taxon>Gammaproteobacteria</taxon>
        <taxon>Pseudomonadales</taxon>
        <taxon>Pseudomonadaceae</taxon>
        <taxon>Pseudomonas</taxon>
    </lineage>
</organism>
<dbReference type="Pfam" id="PF00015">
    <property type="entry name" value="MCPsignal"/>
    <property type="match status" value="1"/>
</dbReference>
<keyword evidence="5" id="KW-0997">Cell inner membrane</keyword>
<keyword evidence="9 11" id="KW-0807">Transducer</keyword>
<dbReference type="SMART" id="SM00304">
    <property type="entry name" value="HAMP"/>
    <property type="match status" value="1"/>
</dbReference>
<sequence length="655" mass="71196">MSIKSKLLLSFLVATLIPVLTVALLTIRNVTNQAKDNFLASSSLDMQLINNSFATFFDSVGYTVSALAEYPAVRDTQAGELSTYFGEARKPGQVATANGGREKQIFDYFSSIGANNPTFGYVYMSDTQGGYVEWPGTGDYGDWDPRKREWYTIGRDANFTLGRRDGYYWEPDDAVYVSVLKGFKDTAGQFAGVVAVDVSLKALTDMAQKVRFGETGFLVLVEGSGTVLVDGLQPDNNFKKISDLPGEHFARIGTTESGLVEVEIDGAAYMANVYTSPELGWKFVGFKQADEIYASARELSWITLVVCVVLVLGFGIAGVIIAQRIVNPINLVKEGLRTIAQGEGDLTRRLALLSEDETGELAKWFNQFIESTQGMIRVIKDNAISMHEVSANTNARTTAMTATLQGQLSAVEQIVTAVTQMSSAANEVAKTCVRTADVAEQGLRATCDGKEVIGRSITGVNNLGSSIKRSSQVIQELEKETVNINNILSTIQQIAEQTNLLALNAAIEAARAGEQGRGFAVVADEVRNLAKRTQDSTGEINNILNLLVSRIKEVTVSMDQSLSESDRASSLSDEVLAAFESIESNVQMIRDMTTQIATATEEQHLVTEEINQNIVAINDGVTQISTQAAEVEGYAQEQSNLSGELKQLVVRFRTE</sequence>
<accession>A0A6I4KS25</accession>
<gene>
    <name evidence="16" type="ORF">GJV18_03940</name>
</gene>
<evidence type="ECO:0000256" key="4">
    <source>
        <dbReference type="ARBA" id="ARBA00022500"/>
    </source>
</evidence>
<dbReference type="Proteomes" id="UP000429555">
    <property type="component" value="Unassembled WGS sequence"/>
</dbReference>
<dbReference type="PANTHER" id="PTHR32089">
    <property type="entry name" value="METHYL-ACCEPTING CHEMOTAXIS PROTEIN MCPB"/>
    <property type="match status" value="1"/>
</dbReference>
<dbReference type="InterPro" id="IPR033479">
    <property type="entry name" value="dCache_1"/>
</dbReference>
<dbReference type="GO" id="GO:0006935">
    <property type="term" value="P:chemotaxis"/>
    <property type="evidence" value="ECO:0007669"/>
    <property type="project" value="UniProtKB-KW"/>
</dbReference>
<evidence type="ECO:0000256" key="8">
    <source>
        <dbReference type="ARBA" id="ARBA00023136"/>
    </source>
</evidence>
<evidence type="ECO:0000256" key="6">
    <source>
        <dbReference type="ARBA" id="ARBA00022692"/>
    </source>
</evidence>
<name>A0A6I4KS25_9PSED</name>
<reference evidence="16 17" key="1">
    <citation type="submission" date="2019-11" db="EMBL/GenBank/DDBJ databases">
        <title>Pseudomonas flavidum sp. nov., isolated from Baiyang Lake.</title>
        <authorList>
            <person name="Zhao Y."/>
        </authorList>
    </citation>
    <scope>NUCLEOTIDE SEQUENCE [LARGE SCALE GENOMIC DNA]</scope>
    <source>
        <strain evidence="17">R-22-3 w-18</strain>
    </source>
</reference>
<evidence type="ECO:0000256" key="2">
    <source>
        <dbReference type="ARBA" id="ARBA00022475"/>
    </source>
</evidence>
<dbReference type="FunFam" id="1.10.287.950:FF:000001">
    <property type="entry name" value="Methyl-accepting chemotaxis sensory transducer"/>
    <property type="match status" value="1"/>
</dbReference>
<evidence type="ECO:0000256" key="9">
    <source>
        <dbReference type="ARBA" id="ARBA00023224"/>
    </source>
</evidence>
<evidence type="ECO:0000259" key="13">
    <source>
        <dbReference type="PROSITE" id="PS50111"/>
    </source>
</evidence>
<dbReference type="GO" id="GO:0007165">
    <property type="term" value="P:signal transduction"/>
    <property type="evidence" value="ECO:0007669"/>
    <property type="project" value="UniProtKB-KW"/>
</dbReference>
<dbReference type="Pfam" id="PF02743">
    <property type="entry name" value="dCache_1"/>
    <property type="match status" value="1"/>
</dbReference>
<dbReference type="EMBL" id="WKJZ01000001">
    <property type="protein sequence ID" value="MVW74461.1"/>
    <property type="molecule type" value="Genomic_DNA"/>
</dbReference>
<keyword evidence="8 12" id="KW-0472">Membrane</keyword>
<dbReference type="PANTHER" id="PTHR32089:SF119">
    <property type="entry name" value="METHYL-ACCEPTING CHEMOTAXIS PROTEIN CTPL"/>
    <property type="match status" value="1"/>
</dbReference>
<dbReference type="CDD" id="cd18773">
    <property type="entry name" value="PDC1_HK_sensor"/>
    <property type="match status" value="1"/>
</dbReference>
<evidence type="ECO:0000256" key="10">
    <source>
        <dbReference type="ARBA" id="ARBA00029447"/>
    </source>
</evidence>